<keyword evidence="2" id="KW-1185">Reference proteome</keyword>
<dbReference type="OrthoDB" id="4038608at2759"/>
<dbReference type="OMA" id="INHLFHA"/>
<dbReference type="KEGG" id="ndi:NDAI_0C05180"/>
<dbReference type="Proteomes" id="UP000000689">
    <property type="component" value="Chromosome 3"/>
</dbReference>
<sequence>MGFTTVGYPTRHHKRRKIKHHDEFPVYYDARHRKAHRAKDRSATTSDLYVVHAIDKTDVRTNPTMTVELTRKIRATEKINLQALPGEIIQRIFVLSQDVNSLPLVNKTFYRFLRPYPTLVSDLFWEKYLWDPFEFLSAHALLTDKNPVQRSKVKYLSPTVFDDKFFTNYFIANYEYILPIINGFIHPNVEKNIEKQFLEDPTIDQDQLLSTLFDLNIKEFNGDLPDFIYQRHDLLFGKKTFIRAIFSYFGMFPIDGSSIFNLIHIVQRLFLGALQHYFDNSHIKETELWETLRFLVEFLASGNLTKDCFFLEQIVDLVLKAMPLGKNENVNRRYFIISEIWRRYYNSDDLQNILSDSAFWPYLHESKDERLIDLVIQHGAELPFTSMF</sequence>
<dbReference type="HOGENOM" id="CLU_763098_0_0_1"/>
<accession>G0W8R6</accession>
<evidence type="ECO:0000313" key="1">
    <source>
        <dbReference type="EMBL" id="CCD24177.1"/>
    </source>
</evidence>
<reference evidence="1 2" key="1">
    <citation type="journal article" date="2011" name="Proc. Natl. Acad. Sci. U.S.A.">
        <title>Evolutionary erosion of yeast sex chromosomes by mating-type switching accidents.</title>
        <authorList>
            <person name="Gordon J.L."/>
            <person name="Armisen D."/>
            <person name="Proux-Wera E."/>
            <person name="Oheigeartaigh S.S."/>
            <person name="Byrne K.P."/>
            <person name="Wolfe K.H."/>
        </authorList>
    </citation>
    <scope>NUCLEOTIDE SEQUENCE [LARGE SCALE GENOMIC DNA]</scope>
    <source>
        <strain evidence="2">ATCC 10597 / BCRC 20456 / CBS 421 / NBRC 0211 / NRRL Y-12639</strain>
    </source>
</reference>
<dbReference type="GeneID" id="11496310"/>
<evidence type="ECO:0000313" key="2">
    <source>
        <dbReference type="Proteomes" id="UP000000689"/>
    </source>
</evidence>
<dbReference type="RefSeq" id="XP_003669420.1">
    <property type="nucleotide sequence ID" value="XM_003669372.1"/>
</dbReference>
<evidence type="ECO:0008006" key="3">
    <source>
        <dbReference type="Google" id="ProtNLM"/>
    </source>
</evidence>
<gene>
    <name evidence="1" type="primary">NDAI0C05180</name>
    <name evidence="1" type="ordered locus">NDAI_0C05180</name>
</gene>
<organism evidence="1 2">
    <name type="scientific">Naumovozyma dairenensis (strain ATCC 10597 / BCRC 20456 / CBS 421 / NBRC 0211 / NRRL Y-12639)</name>
    <name type="common">Saccharomyces dairenensis</name>
    <dbReference type="NCBI Taxonomy" id="1071378"/>
    <lineage>
        <taxon>Eukaryota</taxon>
        <taxon>Fungi</taxon>
        <taxon>Dikarya</taxon>
        <taxon>Ascomycota</taxon>
        <taxon>Saccharomycotina</taxon>
        <taxon>Saccharomycetes</taxon>
        <taxon>Saccharomycetales</taxon>
        <taxon>Saccharomycetaceae</taxon>
        <taxon>Naumovozyma</taxon>
    </lineage>
</organism>
<proteinExistence type="predicted"/>
<name>G0W8R6_NAUDC</name>
<protein>
    <recommendedName>
        <fullName evidence="3">F-box domain-containing protein</fullName>
    </recommendedName>
</protein>
<dbReference type="EMBL" id="HE580269">
    <property type="protein sequence ID" value="CCD24177.1"/>
    <property type="molecule type" value="Genomic_DNA"/>
</dbReference>
<dbReference type="AlphaFoldDB" id="G0W8R6"/>